<reference evidence="2 3" key="1">
    <citation type="journal article" date="2018" name="Mol. Plant Microbe Interact.">
        <title>Taxonomically Different Co-Microsymbionts of a Relict Legume, Oxytropis popoviana, Have Complementary Sets of Symbiotic Genes and Together Increase the Efficiency of Plant Nodulation.</title>
        <authorList>
            <person name="Safronova V."/>
            <person name="Belimov A."/>
            <person name="Sazanova A."/>
            <person name="Chirak E."/>
            <person name="Verkhozina A."/>
            <person name="Kuznetsova I."/>
            <person name="Andronov E."/>
            <person name="Puhalsky J."/>
            <person name="Tikhonovich I."/>
        </authorList>
    </citation>
    <scope>NUCLEOTIDE SEQUENCE [LARGE SCALE GENOMIC DNA]</scope>
    <source>
        <strain evidence="2 3">Opo-235</strain>
    </source>
</reference>
<keyword evidence="1" id="KW-0472">Membrane</keyword>
<keyword evidence="1" id="KW-0812">Transmembrane</keyword>
<protein>
    <submittedName>
        <fullName evidence="2">Uncharacterized protein</fullName>
    </submittedName>
</protein>
<dbReference type="AlphaFoldDB" id="A0A3M9XDJ6"/>
<name>A0A3M9XDJ6_9HYPH</name>
<dbReference type="EMBL" id="QKOD01000002">
    <property type="protein sequence ID" value="RNJ45836.1"/>
    <property type="molecule type" value="Genomic_DNA"/>
</dbReference>
<proteinExistence type="predicted"/>
<sequence length="137" mass="15621">MVIADILQRFWENIVERPSGPLALRFLLQPAMATLFAIRDGIKDAREGRSPYFWTVLSKPDERRARLREGVKSTGKIMVLALILDTIYQFIELGTFYPFEAVVVAIALAFVPYLLIRGPAARIARWWSSGRRGPSRE</sequence>
<organism evidence="2 3">
    <name type="scientific">Mesorhizobium japonicum</name>
    <dbReference type="NCBI Taxonomy" id="2066070"/>
    <lineage>
        <taxon>Bacteria</taxon>
        <taxon>Pseudomonadati</taxon>
        <taxon>Pseudomonadota</taxon>
        <taxon>Alphaproteobacteria</taxon>
        <taxon>Hyphomicrobiales</taxon>
        <taxon>Phyllobacteriaceae</taxon>
        <taxon>Mesorhizobium</taxon>
    </lineage>
</organism>
<evidence type="ECO:0000313" key="2">
    <source>
        <dbReference type="EMBL" id="RNJ45836.1"/>
    </source>
</evidence>
<keyword evidence="1" id="KW-1133">Transmembrane helix</keyword>
<evidence type="ECO:0000256" key="1">
    <source>
        <dbReference type="SAM" id="Phobius"/>
    </source>
</evidence>
<feature type="transmembrane region" description="Helical" evidence="1">
    <location>
        <begin position="97"/>
        <end position="116"/>
    </location>
</feature>
<dbReference type="RefSeq" id="WP_123167752.1">
    <property type="nucleotide sequence ID" value="NZ_QKOD01000002.1"/>
</dbReference>
<dbReference type="Proteomes" id="UP000275436">
    <property type="component" value="Unassembled WGS sequence"/>
</dbReference>
<accession>A0A3M9XDJ6</accession>
<comment type="caution">
    <text evidence="2">The sequence shown here is derived from an EMBL/GenBank/DDBJ whole genome shotgun (WGS) entry which is preliminary data.</text>
</comment>
<gene>
    <name evidence="2" type="ORF">DNR46_10280</name>
</gene>
<evidence type="ECO:0000313" key="3">
    <source>
        <dbReference type="Proteomes" id="UP000275436"/>
    </source>
</evidence>